<dbReference type="AlphaFoldDB" id="A0AAE1REQ8"/>
<keyword evidence="4" id="KW-0238">DNA-binding</keyword>
<dbReference type="EMBL" id="JAVYJV010000016">
    <property type="protein sequence ID" value="KAK4350834.1"/>
    <property type="molecule type" value="Genomic_DNA"/>
</dbReference>
<accession>A0AAE1REQ8</accession>
<keyword evidence="2" id="KW-0677">Repeat</keyword>
<sequence length="99" mass="11129">MGCKPAEKPKQKHKKGLWSPDEDDKLKHCIIKHGHVCWSSVPINTVHVGFDYRWSGGDDCGNKSKSASSRSDMKLDLEFQSPFTDNKSFEDSTADMTVN</sequence>
<dbReference type="InterPro" id="IPR017930">
    <property type="entry name" value="Myb_dom"/>
</dbReference>
<evidence type="ECO:0000256" key="7">
    <source>
        <dbReference type="SAM" id="MobiDB-lite"/>
    </source>
</evidence>
<organism evidence="9 10">
    <name type="scientific">Anisodus tanguticus</name>
    <dbReference type="NCBI Taxonomy" id="243964"/>
    <lineage>
        <taxon>Eukaryota</taxon>
        <taxon>Viridiplantae</taxon>
        <taxon>Streptophyta</taxon>
        <taxon>Embryophyta</taxon>
        <taxon>Tracheophyta</taxon>
        <taxon>Spermatophyta</taxon>
        <taxon>Magnoliopsida</taxon>
        <taxon>eudicotyledons</taxon>
        <taxon>Gunneridae</taxon>
        <taxon>Pentapetalae</taxon>
        <taxon>asterids</taxon>
        <taxon>lamiids</taxon>
        <taxon>Solanales</taxon>
        <taxon>Solanaceae</taxon>
        <taxon>Solanoideae</taxon>
        <taxon>Hyoscyameae</taxon>
        <taxon>Anisodus</taxon>
    </lineage>
</organism>
<reference evidence="9" key="1">
    <citation type="submission" date="2023-12" db="EMBL/GenBank/DDBJ databases">
        <title>Genome assembly of Anisodus tanguticus.</title>
        <authorList>
            <person name="Wang Y.-J."/>
        </authorList>
    </citation>
    <scope>NUCLEOTIDE SEQUENCE</scope>
    <source>
        <strain evidence="9">KB-2021</strain>
        <tissue evidence="9">Leaf</tissue>
    </source>
</reference>
<dbReference type="CDD" id="cd00167">
    <property type="entry name" value="SANT"/>
    <property type="match status" value="1"/>
</dbReference>
<evidence type="ECO:0000313" key="10">
    <source>
        <dbReference type="Proteomes" id="UP001291623"/>
    </source>
</evidence>
<dbReference type="InterPro" id="IPR051953">
    <property type="entry name" value="Plant_SW-associated_TFs"/>
</dbReference>
<keyword evidence="5" id="KW-0804">Transcription</keyword>
<dbReference type="GO" id="GO:0000976">
    <property type="term" value="F:transcription cis-regulatory region binding"/>
    <property type="evidence" value="ECO:0007669"/>
    <property type="project" value="UniProtKB-ARBA"/>
</dbReference>
<evidence type="ECO:0000256" key="4">
    <source>
        <dbReference type="ARBA" id="ARBA00023125"/>
    </source>
</evidence>
<dbReference type="GO" id="GO:0010597">
    <property type="term" value="P:green leaf volatile biosynthetic process"/>
    <property type="evidence" value="ECO:0007669"/>
    <property type="project" value="UniProtKB-ARBA"/>
</dbReference>
<comment type="subcellular location">
    <subcellularLocation>
        <location evidence="1">Nucleus</location>
    </subcellularLocation>
</comment>
<dbReference type="GO" id="GO:0005634">
    <property type="term" value="C:nucleus"/>
    <property type="evidence" value="ECO:0007669"/>
    <property type="project" value="UniProtKB-SubCell"/>
</dbReference>
<evidence type="ECO:0000259" key="8">
    <source>
        <dbReference type="PROSITE" id="PS51294"/>
    </source>
</evidence>
<dbReference type="PANTHER" id="PTHR47997:SF71">
    <property type="entry name" value="TRANSCRIPTION REPRESSOR MYB6-LIKE"/>
    <property type="match status" value="1"/>
</dbReference>
<comment type="caution">
    <text evidence="9">The sequence shown here is derived from an EMBL/GenBank/DDBJ whole genome shotgun (WGS) entry which is preliminary data.</text>
</comment>
<proteinExistence type="predicted"/>
<protein>
    <recommendedName>
        <fullName evidence="8">HTH myb-type domain-containing protein</fullName>
    </recommendedName>
</protein>
<keyword evidence="10" id="KW-1185">Reference proteome</keyword>
<dbReference type="Gene3D" id="1.10.10.60">
    <property type="entry name" value="Homeodomain-like"/>
    <property type="match status" value="1"/>
</dbReference>
<dbReference type="Proteomes" id="UP001291623">
    <property type="component" value="Unassembled WGS sequence"/>
</dbReference>
<dbReference type="InterPro" id="IPR001005">
    <property type="entry name" value="SANT/Myb"/>
</dbReference>
<evidence type="ECO:0000256" key="5">
    <source>
        <dbReference type="ARBA" id="ARBA00023163"/>
    </source>
</evidence>
<feature type="region of interest" description="Disordered" evidence="7">
    <location>
        <begin position="1"/>
        <end position="21"/>
    </location>
</feature>
<dbReference type="Pfam" id="PF00249">
    <property type="entry name" value="Myb_DNA-binding"/>
    <property type="match status" value="1"/>
</dbReference>
<dbReference type="InterPro" id="IPR009057">
    <property type="entry name" value="Homeodomain-like_sf"/>
</dbReference>
<evidence type="ECO:0000256" key="6">
    <source>
        <dbReference type="ARBA" id="ARBA00023242"/>
    </source>
</evidence>
<evidence type="ECO:0000256" key="1">
    <source>
        <dbReference type="ARBA" id="ARBA00004123"/>
    </source>
</evidence>
<dbReference type="SUPFAM" id="SSF46689">
    <property type="entry name" value="Homeodomain-like"/>
    <property type="match status" value="1"/>
</dbReference>
<feature type="domain" description="HTH myb-type" evidence="8">
    <location>
        <begin position="10"/>
        <end position="42"/>
    </location>
</feature>
<evidence type="ECO:0000313" key="9">
    <source>
        <dbReference type="EMBL" id="KAK4350834.1"/>
    </source>
</evidence>
<keyword evidence="6" id="KW-0539">Nucleus</keyword>
<name>A0AAE1REQ8_9SOLA</name>
<dbReference type="PROSITE" id="PS51294">
    <property type="entry name" value="HTH_MYB"/>
    <property type="match status" value="1"/>
</dbReference>
<evidence type="ECO:0000256" key="2">
    <source>
        <dbReference type="ARBA" id="ARBA00022737"/>
    </source>
</evidence>
<gene>
    <name evidence="9" type="ORF">RND71_030147</name>
</gene>
<keyword evidence="3" id="KW-0805">Transcription regulation</keyword>
<dbReference type="PANTHER" id="PTHR47997">
    <property type="entry name" value="MYB DOMAIN PROTEIN 55"/>
    <property type="match status" value="1"/>
</dbReference>
<evidence type="ECO:0000256" key="3">
    <source>
        <dbReference type="ARBA" id="ARBA00023015"/>
    </source>
</evidence>